<dbReference type="Proteomes" id="UP000323426">
    <property type="component" value="Unassembled WGS sequence"/>
</dbReference>
<dbReference type="RefSeq" id="WP_150087359.1">
    <property type="nucleotide sequence ID" value="NZ_VWSF01000003.1"/>
</dbReference>
<sequence>MQIIGKILVIAGIGMALVGLIIWLFGNKLNWFGNLPGDIRIERSNFKFYAPIVSMLLVSIFMSVLWWVIRRLF</sequence>
<evidence type="ECO:0000256" key="1">
    <source>
        <dbReference type="SAM" id="Phobius"/>
    </source>
</evidence>
<dbReference type="Pfam" id="PF11146">
    <property type="entry name" value="DUF2905"/>
    <property type="match status" value="1"/>
</dbReference>
<keyword evidence="3" id="KW-1185">Reference proteome</keyword>
<proteinExistence type="predicted"/>
<keyword evidence="1" id="KW-0812">Transmembrane</keyword>
<dbReference type="InterPro" id="IPR021320">
    <property type="entry name" value="DUF2905"/>
</dbReference>
<protein>
    <submittedName>
        <fullName evidence="2">DUF2905 domain-containing protein</fullName>
    </submittedName>
</protein>
<keyword evidence="1" id="KW-1133">Transmembrane helix</keyword>
<feature type="transmembrane region" description="Helical" evidence="1">
    <location>
        <begin position="46"/>
        <end position="69"/>
    </location>
</feature>
<dbReference type="PANTHER" id="PTHR36443">
    <property type="entry name" value="BSR5223 PROTEIN"/>
    <property type="match status" value="1"/>
</dbReference>
<organism evidence="2 3">
    <name type="scientific">Adhaeribacter rhizoryzae</name>
    <dbReference type="NCBI Taxonomy" id="2607907"/>
    <lineage>
        <taxon>Bacteria</taxon>
        <taxon>Pseudomonadati</taxon>
        <taxon>Bacteroidota</taxon>
        <taxon>Cytophagia</taxon>
        <taxon>Cytophagales</taxon>
        <taxon>Hymenobacteraceae</taxon>
        <taxon>Adhaeribacter</taxon>
    </lineage>
</organism>
<gene>
    <name evidence="2" type="ORF">F0145_05720</name>
</gene>
<keyword evidence="1" id="KW-0472">Membrane</keyword>
<name>A0A5M6DP64_9BACT</name>
<comment type="caution">
    <text evidence="2">The sequence shown here is derived from an EMBL/GenBank/DDBJ whole genome shotgun (WGS) entry which is preliminary data.</text>
</comment>
<evidence type="ECO:0000313" key="3">
    <source>
        <dbReference type="Proteomes" id="UP000323426"/>
    </source>
</evidence>
<feature type="transmembrane region" description="Helical" evidence="1">
    <location>
        <begin position="7"/>
        <end position="26"/>
    </location>
</feature>
<evidence type="ECO:0000313" key="2">
    <source>
        <dbReference type="EMBL" id="KAA5548226.1"/>
    </source>
</evidence>
<dbReference type="EMBL" id="VWSF01000003">
    <property type="protein sequence ID" value="KAA5548226.1"/>
    <property type="molecule type" value="Genomic_DNA"/>
</dbReference>
<dbReference type="PANTHER" id="PTHR36443:SF1">
    <property type="entry name" value="BSR5223 PROTEIN"/>
    <property type="match status" value="1"/>
</dbReference>
<reference evidence="2 3" key="1">
    <citation type="submission" date="2019-09" db="EMBL/GenBank/DDBJ databases">
        <title>Genome sequence and assembly of Adhaeribacter sp.</title>
        <authorList>
            <person name="Chhetri G."/>
        </authorList>
    </citation>
    <scope>NUCLEOTIDE SEQUENCE [LARGE SCALE GENOMIC DNA]</scope>
    <source>
        <strain evidence="2 3">DK36</strain>
    </source>
</reference>
<accession>A0A5M6DP64</accession>
<dbReference type="AlphaFoldDB" id="A0A5M6DP64"/>